<organism evidence="1">
    <name type="scientific">Siphoviridae sp. ctsIQ24</name>
    <dbReference type="NCBI Taxonomy" id="2826484"/>
    <lineage>
        <taxon>Viruses</taxon>
        <taxon>Duplodnaviria</taxon>
        <taxon>Heunggongvirae</taxon>
        <taxon>Uroviricota</taxon>
        <taxon>Caudoviricetes</taxon>
    </lineage>
</organism>
<dbReference type="InterPro" id="IPR054438">
    <property type="entry name" value="Struct_cement_gp24/gp6"/>
</dbReference>
<accession>A0A8S5MPH3</accession>
<name>A0A8S5MPH3_9CAUD</name>
<dbReference type="EMBL" id="BK014953">
    <property type="protein sequence ID" value="DAD84182.1"/>
    <property type="molecule type" value="Genomic_DNA"/>
</dbReference>
<dbReference type="Pfam" id="PF22758">
    <property type="entry name" value="Phage_cement"/>
    <property type="match status" value="1"/>
</dbReference>
<reference evidence="1" key="1">
    <citation type="journal article" date="2021" name="Proc. Natl. Acad. Sci. U.S.A.">
        <title>A Catalog of Tens of Thousands of Viruses from Human Metagenomes Reveals Hidden Associations with Chronic Diseases.</title>
        <authorList>
            <person name="Tisza M.J."/>
            <person name="Buck C.B."/>
        </authorList>
    </citation>
    <scope>NUCLEOTIDE SEQUENCE</scope>
    <source>
        <strain evidence="1">CtsIQ24</strain>
    </source>
</reference>
<proteinExistence type="predicted"/>
<sequence length="168" mass="17883">MPGKAIGISLLSGYAGTQSRTADAIIQNRVAKNNIAFGHAVVLTNDNRWDNVVDATTEAQIAGVAVREVIQANTFDPQSNPDYMAETPCDVMVRGNCTVKCQRGTPKSGDAVYVRVKKNNTYVDAVVGGFEATADAANTVQVTNIEWTTGVMDANGMTEITIKTRAKG</sequence>
<evidence type="ECO:0000313" key="1">
    <source>
        <dbReference type="EMBL" id="DAD84182.1"/>
    </source>
</evidence>
<protein>
    <submittedName>
        <fullName evidence="1">Uncharacterized protein</fullName>
    </submittedName>
</protein>